<dbReference type="InterPro" id="IPR046349">
    <property type="entry name" value="C1-like_sf"/>
</dbReference>
<feature type="domain" description="DC1" evidence="3">
    <location>
        <begin position="25"/>
        <end position="73"/>
    </location>
</feature>
<evidence type="ECO:0000313" key="4">
    <source>
        <dbReference type="EMBL" id="KZM81986.1"/>
    </source>
</evidence>
<feature type="region of interest" description="Disordered" evidence="2">
    <location>
        <begin position="257"/>
        <end position="291"/>
    </location>
</feature>
<sequence>MYACLTCNYYLHQTCSRLRDKTTHQSHSHQLKLTFSPPYPNQVFSCDVCSKAGAKQWLYRCDCCEFDAHLICATSVPAQNLAPVPSAAEMLLKSYNDSYNASLAAIAAGTSRQQNQLMNQVFQQTSNDVTSYNRILQGLMGGGSTGGTSQLQGLMGAGGGAGSPLQALMGGGGGVDLQALMGGGAGVDLQSLMGGTGGAGTADLLQSLIGGGGGGAGAGLLQGFLGGLEYDQSDHGVEALADFALTGMKPPILTDEEMSITTVLPSPTPPRNQGKGSSGKRSQPKTQNEDE</sequence>
<dbReference type="Pfam" id="PF03107">
    <property type="entry name" value="C1_2"/>
    <property type="match status" value="1"/>
</dbReference>
<dbReference type="SUPFAM" id="SSF57889">
    <property type="entry name" value="Cysteine-rich domain"/>
    <property type="match status" value="1"/>
</dbReference>
<dbReference type="STRING" id="79200.A0A175YEB8"/>
<dbReference type="Gramene" id="KZM81986">
    <property type="protein sequence ID" value="KZM81986"/>
    <property type="gene ID" value="DCAR_029599"/>
</dbReference>
<organism evidence="4">
    <name type="scientific">Daucus carota subsp. sativus</name>
    <name type="common">Carrot</name>
    <dbReference type="NCBI Taxonomy" id="79200"/>
    <lineage>
        <taxon>Eukaryota</taxon>
        <taxon>Viridiplantae</taxon>
        <taxon>Streptophyta</taxon>
        <taxon>Embryophyta</taxon>
        <taxon>Tracheophyta</taxon>
        <taxon>Spermatophyta</taxon>
        <taxon>Magnoliopsida</taxon>
        <taxon>eudicotyledons</taxon>
        <taxon>Gunneridae</taxon>
        <taxon>Pentapetalae</taxon>
        <taxon>asterids</taxon>
        <taxon>campanulids</taxon>
        <taxon>Apiales</taxon>
        <taxon>Apiaceae</taxon>
        <taxon>Apioideae</taxon>
        <taxon>Scandiceae</taxon>
        <taxon>Daucinae</taxon>
        <taxon>Daucus</taxon>
        <taxon>Daucus sect. Daucus</taxon>
    </lineage>
</organism>
<dbReference type="EMBL" id="LNRQ01000009">
    <property type="protein sequence ID" value="KZM81986.1"/>
    <property type="molecule type" value="Genomic_DNA"/>
</dbReference>
<keyword evidence="1" id="KW-0677">Repeat</keyword>
<dbReference type="AlphaFoldDB" id="A0A175YEB8"/>
<gene>
    <name evidence="4" type="ORF">DCAR_029599</name>
</gene>
<evidence type="ECO:0000256" key="2">
    <source>
        <dbReference type="SAM" id="MobiDB-lite"/>
    </source>
</evidence>
<feature type="compositionally biased region" description="Polar residues" evidence="2">
    <location>
        <begin position="279"/>
        <end position="291"/>
    </location>
</feature>
<comment type="caution">
    <text evidence="4">The sequence shown here is derived from an EMBL/GenBank/DDBJ whole genome shotgun (WGS) entry which is preliminary data.</text>
</comment>
<evidence type="ECO:0000259" key="3">
    <source>
        <dbReference type="Pfam" id="PF03107"/>
    </source>
</evidence>
<reference evidence="4" key="1">
    <citation type="journal article" date="2016" name="Nat. Genet.">
        <title>A high-quality carrot genome assembly provides new insights into carotenoid accumulation and asterid genome evolution.</title>
        <authorList>
            <person name="Iorizzo M."/>
            <person name="Ellison S."/>
            <person name="Senalik D."/>
            <person name="Zeng P."/>
            <person name="Satapoomin P."/>
            <person name="Huang J."/>
            <person name="Bowman M."/>
            <person name="Iovene M."/>
            <person name="Sanseverino W."/>
            <person name="Cavagnaro P."/>
            <person name="Yildiz M."/>
            <person name="Macko-Podgorni A."/>
            <person name="Moranska E."/>
            <person name="Grzebelus E."/>
            <person name="Grzebelus D."/>
            <person name="Ashrafi H."/>
            <person name="Zheng Z."/>
            <person name="Cheng S."/>
            <person name="Spooner D."/>
            <person name="Van Deynze A."/>
            <person name="Simon P."/>
        </authorList>
    </citation>
    <scope>NUCLEOTIDE SEQUENCE [LARGE SCALE GENOMIC DNA]</scope>
    <source>
        <tissue evidence="4">Leaf</tissue>
    </source>
</reference>
<dbReference type="PANTHER" id="PTHR46288">
    <property type="entry name" value="PHORBOL-ESTER/DAG-TYPE DOMAIN-CONTAINING PROTEIN"/>
    <property type="match status" value="1"/>
</dbReference>
<dbReference type="InterPro" id="IPR004146">
    <property type="entry name" value="DC1"/>
</dbReference>
<name>A0A175YEB8_DAUCS</name>
<evidence type="ECO:0000256" key="1">
    <source>
        <dbReference type="ARBA" id="ARBA00022737"/>
    </source>
</evidence>
<dbReference type="OMA" id="QQMKIND"/>
<dbReference type="PANTHER" id="PTHR46288:SF80">
    <property type="entry name" value="CYSTEINE_HISTIDINE-RICH C1 DOMAIN FAMILY PROTEIN"/>
    <property type="match status" value="1"/>
</dbReference>
<accession>A0A175YEB8</accession>
<protein>
    <recommendedName>
        <fullName evidence="3">DC1 domain-containing protein</fullName>
    </recommendedName>
</protein>
<proteinExistence type="predicted"/>